<accession>A0A0E9PDB3</accession>
<organism evidence="2">
    <name type="scientific">Anguilla anguilla</name>
    <name type="common">European freshwater eel</name>
    <name type="synonym">Muraena anguilla</name>
    <dbReference type="NCBI Taxonomy" id="7936"/>
    <lineage>
        <taxon>Eukaryota</taxon>
        <taxon>Metazoa</taxon>
        <taxon>Chordata</taxon>
        <taxon>Craniata</taxon>
        <taxon>Vertebrata</taxon>
        <taxon>Euteleostomi</taxon>
        <taxon>Actinopterygii</taxon>
        <taxon>Neopterygii</taxon>
        <taxon>Teleostei</taxon>
        <taxon>Anguilliformes</taxon>
        <taxon>Anguillidae</taxon>
        <taxon>Anguilla</taxon>
    </lineage>
</organism>
<reference evidence="2" key="1">
    <citation type="submission" date="2014-11" db="EMBL/GenBank/DDBJ databases">
        <authorList>
            <person name="Amaro Gonzalez C."/>
        </authorList>
    </citation>
    <scope>NUCLEOTIDE SEQUENCE</scope>
</reference>
<evidence type="ECO:0000313" key="2">
    <source>
        <dbReference type="EMBL" id="JAH01818.1"/>
    </source>
</evidence>
<sequence>MQWLLLNVLLSFVQAWKKVSRCTTSTSPGMDLKGFCNWMLLFH</sequence>
<evidence type="ECO:0000256" key="1">
    <source>
        <dbReference type="SAM" id="SignalP"/>
    </source>
</evidence>
<proteinExistence type="predicted"/>
<reference evidence="2" key="2">
    <citation type="journal article" date="2015" name="Fish Shellfish Immunol.">
        <title>Early steps in the European eel (Anguilla anguilla)-Vibrio vulnificus interaction in the gills: Role of the RtxA13 toxin.</title>
        <authorList>
            <person name="Callol A."/>
            <person name="Pajuelo D."/>
            <person name="Ebbesson L."/>
            <person name="Teles M."/>
            <person name="MacKenzie S."/>
            <person name="Amaro C."/>
        </authorList>
    </citation>
    <scope>NUCLEOTIDE SEQUENCE</scope>
</reference>
<name>A0A0E9PDB3_ANGAN</name>
<feature type="signal peptide" evidence="1">
    <location>
        <begin position="1"/>
        <end position="15"/>
    </location>
</feature>
<dbReference type="EMBL" id="GBXM01106759">
    <property type="protein sequence ID" value="JAH01818.1"/>
    <property type="molecule type" value="Transcribed_RNA"/>
</dbReference>
<keyword evidence="1" id="KW-0732">Signal</keyword>
<dbReference type="AlphaFoldDB" id="A0A0E9PDB3"/>
<protein>
    <submittedName>
        <fullName evidence="2">Uncharacterized protein</fullName>
    </submittedName>
</protein>
<feature type="chain" id="PRO_5012633269" evidence="1">
    <location>
        <begin position="16"/>
        <end position="43"/>
    </location>
</feature>